<evidence type="ECO:0000313" key="2">
    <source>
        <dbReference type="EMBL" id="MFC7217357.1"/>
    </source>
</evidence>
<evidence type="ECO:0000256" key="1">
    <source>
        <dbReference type="SAM" id="Phobius"/>
    </source>
</evidence>
<organism evidence="2 3">
    <name type="scientific">Streptomyces polyrhachis</name>
    <dbReference type="NCBI Taxonomy" id="1282885"/>
    <lineage>
        <taxon>Bacteria</taxon>
        <taxon>Bacillati</taxon>
        <taxon>Actinomycetota</taxon>
        <taxon>Actinomycetes</taxon>
        <taxon>Kitasatosporales</taxon>
        <taxon>Streptomycetaceae</taxon>
        <taxon>Streptomyces</taxon>
    </lineage>
</organism>
<protein>
    <recommendedName>
        <fullName evidence="4">FtsX-like permease family protein</fullName>
    </recommendedName>
</protein>
<sequence length="727" mass="75604">MTRDSGLLRQLLRIGRRSSWQAESGRVRFWSLTLATALLSLAVGGLVLADASFDGRAQRGEARSPRMVAGHPQEPARALIKMDIAADGIMPYDVIYLEPLTADAPLPPGLPRWPRPGEAFVSPAVLESGEAGVVRSQYGEFAGVIGAEGLEAPSEVLVYARPRAEFLDKSRMSEISGFGEFGSGGAFGEHVYHSGSRSFLAVYAGMVLFPAGTFVILAARLGAAARDRRTVLLSGLGAGRLARGCFTLGEAAVPVALGVLIGASGVAGTLAADTALPLVDFILSAQDARAAIPVLAGGLAAAAFAVLALVVLLQPGTRGPRVLEARVRRGWTQSVSLWVFPLALLFCVWVVDLVPTVWIVPCYALGAVVTLATLPGVIGAVVGRLGPVLARIGWRTGQPGALLAGRRMGAAPRAVTRLVAAMVIAIGLAAQAQVWAGYITDSGAQEVAAQQRVGSTVLRVAATATAARMNGFEAALPAGVHALELRRPSSDGSLELTGSCAGLGELGLSCTAEGAALPARTGDQRLHEVLRMVGVAPGGQDRVIARRTPSEQPAKKRERRLIVVREGGGDLSVPAIRQIARHELGMTPSVRLLNEVAGTGPLVTATTWLRLLSMVGVAVVAVAATAAAMGEFLRFGRELAPVAVLTANRRVFRTAALWSLLFPAVLAALGGVLVSWWLAAPILSIAVTSPGALAPITVGALLCAGIMTIWGGYTAIRIAERWRPGAE</sequence>
<keyword evidence="1" id="KW-0472">Membrane</keyword>
<feature type="transmembrane region" description="Helical" evidence="1">
    <location>
        <begin position="334"/>
        <end position="351"/>
    </location>
</feature>
<dbReference type="EMBL" id="JBHSZO010000004">
    <property type="protein sequence ID" value="MFC7217357.1"/>
    <property type="molecule type" value="Genomic_DNA"/>
</dbReference>
<accession>A0ABW2G999</accession>
<comment type="caution">
    <text evidence="2">The sequence shown here is derived from an EMBL/GenBank/DDBJ whole genome shotgun (WGS) entry which is preliminary data.</text>
</comment>
<evidence type="ECO:0008006" key="4">
    <source>
        <dbReference type="Google" id="ProtNLM"/>
    </source>
</evidence>
<feature type="transmembrane region" description="Helical" evidence="1">
    <location>
        <begin position="290"/>
        <end position="313"/>
    </location>
</feature>
<reference evidence="3" key="1">
    <citation type="journal article" date="2019" name="Int. J. Syst. Evol. Microbiol.">
        <title>The Global Catalogue of Microorganisms (GCM) 10K type strain sequencing project: providing services to taxonomists for standard genome sequencing and annotation.</title>
        <authorList>
            <consortium name="The Broad Institute Genomics Platform"/>
            <consortium name="The Broad Institute Genome Sequencing Center for Infectious Disease"/>
            <person name="Wu L."/>
            <person name="Ma J."/>
        </authorList>
    </citation>
    <scope>NUCLEOTIDE SEQUENCE [LARGE SCALE GENOMIC DNA]</scope>
    <source>
        <strain evidence="3">CGMCC 1.13681</strain>
    </source>
</reference>
<name>A0ABW2G999_9ACTN</name>
<dbReference type="Proteomes" id="UP001596413">
    <property type="component" value="Unassembled WGS sequence"/>
</dbReference>
<feature type="transmembrane region" description="Helical" evidence="1">
    <location>
        <begin position="654"/>
        <end position="679"/>
    </location>
</feature>
<feature type="transmembrane region" description="Helical" evidence="1">
    <location>
        <begin position="611"/>
        <end position="633"/>
    </location>
</feature>
<feature type="transmembrane region" description="Helical" evidence="1">
    <location>
        <begin position="357"/>
        <end position="382"/>
    </location>
</feature>
<feature type="transmembrane region" description="Helical" evidence="1">
    <location>
        <begin position="691"/>
        <end position="713"/>
    </location>
</feature>
<feature type="transmembrane region" description="Helical" evidence="1">
    <location>
        <begin position="244"/>
        <end position="270"/>
    </location>
</feature>
<feature type="transmembrane region" description="Helical" evidence="1">
    <location>
        <begin position="200"/>
        <end position="223"/>
    </location>
</feature>
<evidence type="ECO:0000313" key="3">
    <source>
        <dbReference type="Proteomes" id="UP001596413"/>
    </source>
</evidence>
<gene>
    <name evidence="2" type="ORF">ACFQLX_04100</name>
</gene>
<dbReference type="RefSeq" id="WP_386411984.1">
    <property type="nucleotide sequence ID" value="NZ_JBHSZO010000004.1"/>
</dbReference>
<feature type="transmembrane region" description="Helical" evidence="1">
    <location>
        <begin position="415"/>
        <end position="436"/>
    </location>
</feature>
<keyword evidence="3" id="KW-1185">Reference proteome</keyword>
<proteinExistence type="predicted"/>
<keyword evidence="1" id="KW-1133">Transmembrane helix</keyword>
<keyword evidence="1" id="KW-0812">Transmembrane</keyword>